<evidence type="ECO:0000256" key="8">
    <source>
        <dbReference type="ARBA" id="ARBA00022605"/>
    </source>
</evidence>
<dbReference type="GO" id="GO:0004636">
    <property type="term" value="F:phosphoribosyl-ATP diphosphatase activity"/>
    <property type="evidence" value="ECO:0007669"/>
    <property type="project" value="UniProtKB-EC"/>
</dbReference>
<feature type="binding site" evidence="11">
    <location>
        <position position="93"/>
    </location>
    <ligand>
        <name>Zn(2+)</name>
        <dbReference type="ChEBI" id="CHEBI:29105"/>
        <note>ligand shared between dimeric partners</note>
    </ligand>
</feature>
<comment type="caution">
    <text evidence="13">The sequence shown here is derived from an EMBL/GenBank/DDBJ whole genome shotgun (WGS) entry which is preliminary data.</text>
</comment>
<dbReference type="PANTHER" id="PTHR42945:SF1">
    <property type="entry name" value="HISTIDINE BIOSYNTHESIS BIFUNCTIONAL PROTEIN HIS7"/>
    <property type="match status" value="1"/>
</dbReference>
<dbReference type="HAMAP" id="MF_01021">
    <property type="entry name" value="HisI"/>
    <property type="match status" value="1"/>
</dbReference>
<dbReference type="RefSeq" id="WP_246902254.1">
    <property type="nucleotide sequence ID" value="NZ_JALJRB010000001.1"/>
</dbReference>
<keyword evidence="8 11" id="KW-0028">Amino-acid biosynthesis</keyword>
<dbReference type="FunFam" id="3.10.20.810:FF:000001">
    <property type="entry name" value="Histidine biosynthesis bifunctional protein HisIE"/>
    <property type="match status" value="1"/>
</dbReference>
<dbReference type="GO" id="GO:0000287">
    <property type="term" value="F:magnesium ion binding"/>
    <property type="evidence" value="ECO:0007669"/>
    <property type="project" value="UniProtKB-UniRule"/>
</dbReference>
<dbReference type="EMBL" id="JALJRB010000001">
    <property type="protein sequence ID" value="MCJ8499143.1"/>
    <property type="molecule type" value="Genomic_DNA"/>
</dbReference>
<evidence type="ECO:0000256" key="3">
    <source>
        <dbReference type="ARBA" id="ARBA00005169"/>
    </source>
</evidence>
<keyword evidence="11" id="KW-0479">Metal-binding</keyword>
<keyword evidence="7 11" id="KW-0963">Cytoplasm</keyword>
<gene>
    <name evidence="11 13" type="primary">hisI</name>
    <name evidence="13" type="ORF">MRX98_01040</name>
</gene>
<keyword evidence="11" id="KW-0862">Zinc</keyword>
<dbReference type="Pfam" id="PF01502">
    <property type="entry name" value="PRA-CH"/>
    <property type="match status" value="1"/>
</dbReference>
<keyword evidence="9 11" id="KW-0378">Hydrolase</keyword>
<evidence type="ECO:0000313" key="14">
    <source>
        <dbReference type="Proteomes" id="UP001165427"/>
    </source>
</evidence>
<dbReference type="InterPro" id="IPR002496">
    <property type="entry name" value="PRib_AMP_CycHydrolase_dom"/>
</dbReference>
<comment type="similarity">
    <text evidence="11">Belongs to the PRA-CH family.</text>
</comment>
<comment type="subunit">
    <text evidence="11">Homodimer.</text>
</comment>
<evidence type="ECO:0000313" key="13">
    <source>
        <dbReference type="EMBL" id="MCJ8499143.1"/>
    </source>
</evidence>
<feature type="binding site" evidence="11">
    <location>
        <position position="77"/>
    </location>
    <ligand>
        <name>Mg(2+)</name>
        <dbReference type="ChEBI" id="CHEBI:18420"/>
    </ligand>
</feature>
<comment type="function">
    <text evidence="11">Catalyzes the hydrolysis of the adenine ring of phosphoribosyl-AMP.</text>
</comment>
<dbReference type="GO" id="GO:0000105">
    <property type="term" value="P:L-histidine biosynthetic process"/>
    <property type="evidence" value="ECO:0007669"/>
    <property type="project" value="UniProtKB-UniRule"/>
</dbReference>
<feature type="binding site" evidence="11">
    <location>
        <position position="79"/>
    </location>
    <ligand>
        <name>Mg(2+)</name>
        <dbReference type="ChEBI" id="CHEBI:18420"/>
    </ligand>
</feature>
<protein>
    <recommendedName>
        <fullName evidence="11">Phosphoribosyl-AMP cyclohydrolase</fullName>
        <shortName evidence="11">PRA-CH</shortName>
        <ecNumber evidence="11">3.5.4.19</ecNumber>
    </recommendedName>
</protein>
<evidence type="ECO:0000259" key="12">
    <source>
        <dbReference type="Pfam" id="PF01502"/>
    </source>
</evidence>
<dbReference type="InterPro" id="IPR038019">
    <property type="entry name" value="PRib_AMP_CycHydrolase_sf"/>
</dbReference>
<comment type="similarity">
    <text evidence="5">In the C-terminal section; belongs to the PRA-PH family.</text>
</comment>
<dbReference type="Gene3D" id="3.10.20.810">
    <property type="entry name" value="Phosphoribosyl-AMP cyclohydrolase"/>
    <property type="match status" value="1"/>
</dbReference>
<proteinExistence type="inferred from homology"/>
<evidence type="ECO:0000256" key="1">
    <source>
        <dbReference type="ARBA" id="ARBA00000024"/>
    </source>
</evidence>
<comment type="subcellular location">
    <subcellularLocation>
        <location evidence="11">Cytoplasm</location>
    </subcellularLocation>
</comment>
<dbReference type="SUPFAM" id="SSF141734">
    <property type="entry name" value="HisI-like"/>
    <property type="match status" value="1"/>
</dbReference>
<keyword evidence="11" id="KW-0460">Magnesium</keyword>
<dbReference type="AlphaFoldDB" id="A0AA41QZ85"/>
<feature type="domain" description="Phosphoribosyl-AMP cyclohydrolase" evidence="12">
    <location>
        <begin position="28"/>
        <end position="102"/>
    </location>
</feature>
<comment type="cofactor">
    <cofactor evidence="11">
        <name>Zn(2+)</name>
        <dbReference type="ChEBI" id="CHEBI:29105"/>
    </cofactor>
    <text evidence="11">Binds 1 zinc ion per subunit.</text>
</comment>
<comment type="cofactor">
    <cofactor evidence="11">
        <name>Mg(2+)</name>
        <dbReference type="ChEBI" id="CHEBI:18420"/>
    </cofactor>
    <text evidence="11">Binds 1 Mg(2+) ion per subunit.</text>
</comment>
<organism evidence="13 14">
    <name type="scientific">Desulfatitalea alkaliphila</name>
    <dbReference type="NCBI Taxonomy" id="2929485"/>
    <lineage>
        <taxon>Bacteria</taxon>
        <taxon>Pseudomonadati</taxon>
        <taxon>Thermodesulfobacteriota</taxon>
        <taxon>Desulfobacteria</taxon>
        <taxon>Desulfobacterales</taxon>
        <taxon>Desulfosarcinaceae</taxon>
        <taxon>Desulfatitalea</taxon>
    </lineage>
</organism>
<evidence type="ECO:0000256" key="9">
    <source>
        <dbReference type="ARBA" id="ARBA00022801"/>
    </source>
</evidence>
<feature type="binding site" evidence="11">
    <location>
        <position position="100"/>
    </location>
    <ligand>
        <name>Zn(2+)</name>
        <dbReference type="ChEBI" id="CHEBI:29105"/>
        <note>ligand shared between dimeric partners</note>
    </ligand>
</feature>
<evidence type="ECO:0000256" key="5">
    <source>
        <dbReference type="ARBA" id="ARBA00007731"/>
    </source>
</evidence>
<dbReference type="NCBIfam" id="NF000768">
    <property type="entry name" value="PRK00051.1"/>
    <property type="match status" value="1"/>
</dbReference>
<evidence type="ECO:0000256" key="7">
    <source>
        <dbReference type="ARBA" id="ARBA00022490"/>
    </source>
</evidence>
<keyword evidence="10 11" id="KW-0368">Histidine biosynthesis</keyword>
<comment type="catalytic activity">
    <reaction evidence="1 11">
        <text>1-(5-phospho-beta-D-ribosyl)-5'-AMP + H2O = 1-(5-phospho-beta-D-ribosyl)-5-[(5-phospho-beta-D-ribosylamino)methylideneamino]imidazole-4-carboxamide</text>
        <dbReference type="Rhea" id="RHEA:20049"/>
        <dbReference type="ChEBI" id="CHEBI:15377"/>
        <dbReference type="ChEBI" id="CHEBI:58435"/>
        <dbReference type="ChEBI" id="CHEBI:59457"/>
        <dbReference type="EC" id="3.5.4.19"/>
    </reaction>
</comment>
<comment type="catalytic activity">
    <reaction evidence="2">
        <text>1-(5-phospho-beta-D-ribosyl)-ATP + H2O = 1-(5-phospho-beta-D-ribosyl)-5'-AMP + diphosphate + H(+)</text>
        <dbReference type="Rhea" id="RHEA:22828"/>
        <dbReference type="ChEBI" id="CHEBI:15377"/>
        <dbReference type="ChEBI" id="CHEBI:15378"/>
        <dbReference type="ChEBI" id="CHEBI:33019"/>
        <dbReference type="ChEBI" id="CHEBI:59457"/>
        <dbReference type="ChEBI" id="CHEBI:73183"/>
        <dbReference type="EC" id="3.6.1.31"/>
    </reaction>
</comment>
<evidence type="ECO:0000256" key="6">
    <source>
        <dbReference type="ARBA" id="ARBA00008299"/>
    </source>
</evidence>
<accession>A0AA41QZ85</accession>
<dbReference type="Proteomes" id="UP001165427">
    <property type="component" value="Unassembled WGS sequence"/>
</dbReference>
<comment type="pathway">
    <text evidence="3 11">Amino-acid biosynthesis; L-histidine biosynthesis; L-histidine from 5-phospho-alpha-D-ribose 1-diphosphate: step 3/9.</text>
</comment>
<dbReference type="PANTHER" id="PTHR42945">
    <property type="entry name" value="HISTIDINE BIOSYNTHESIS BIFUNCTIONAL PROTEIN"/>
    <property type="match status" value="1"/>
</dbReference>
<feature type="binding site" evidence="11">
    <location>
        <position position="75"/>
    </location>
    <ligand>
        <name>Mg(2+)</name>
        <dbReference type="ChEBI" id="CHEBI:18420"/>
    </ligand>
</feature>
<dbReference type="GO" id="GO:0005737">
    <property type="term" value="C:cytoplasm"/>
    <property type="evidence" value="ECO:0007669"/>
    <property type="project" value="UniProtKB-SubCell"/>
</dbReference>
<dbReference type="GO" id="GO:0004635">
    <property type="term" value="F:phosphoribosyl-AMP cyclohydrolase activity"/>
    <property type="evidence" value="ECO:0007669"/>
    <property type="project" value="UniProtKB-UniRule"/>
</dbReference>
<comment type="pathway">
    <text evidence="4">Amino-acid biosynthesis; L-histidine biosynthesis; L-histidine from 5-phospho-alpha-D-ribose 1-diphosphate: step 2/9.</text>
</comment>
<name>A0AA41QZ85_9BACT</name>
<feature type="binding site" evidence="11">
    <location>
        <position position="76"/>
    </location>
    <ligand>
        <name>Zn(2+)</name>
        <dbReference type="ChEBI" id="CHEBI:29105"/>
        <note>ligand shared between dimeric partners</note>
    </ligand>
</feature>
<evidence type="ECO:0000256" key="2">
    <source>
        <dbReference type="ARBA" id="ARBA00001460"/>
    </source>
</evidence>
<comment type="similarity">
    <text evidence="6">In the N-terminal section; belongs to the PRA-CH family.</text>
</comment>
<evidence type="ECO:0000256" key="4">
    <source>
        <dbReference type="ARBA" id="ARBA00005204"/>
    </source>
</evidence>
<dbReference type="EC" id="3.5.4.19" evidence="11"/>
<evidence type="ECO:0000256" key="10">
    <source>
        <dbReference type="ARBA" id="ARBA00023102"/>
    </source>
</evidence>
<sequence>MAPTLDFDKLDGLVPAIVQDHASGDVLMVGFMNPEAWQTTLRTGKATFYSRTRQTLWTKGLTSGNVQLVKEIRIDCDDDTVLLKVEQVGGAACHTGHRSCFYKQVNADGTLTEVGRPLFDPKEVYKK</sequence>
<dbReference type="InterPro" id="IPR026660">
    <property type="entry name" value="PRA-CH"/>
</dbReference>
<reference evidence="13" key="1">
    <citation type="submission" date="2022-04" db="EMBL/GenBank/DDBJ databases">
        <title>Desulfatitalea alkaliphila sp. nov., a novel anaerobic sulfate-reducing bacterium isolated from terrestrial mud volcano, Taman Peninsula, Russia.</title>
        <authorList>
            <person name="Khomyakova M.A."/>
            <person name="Merkel A.Y."/>
            <person name="Slobodkin A.I."/>
        </authorList>
    </citation>
    <scope>NUCLEOTIDE SEQUENCE</scope>
    <source>
        <strain evidence="13">M08but</strain>
    </source>
</reference>
<keyword evidence="14" id="KW-1185">Reference proteome</keyword>
<evidence type="ECO:0000256" key="11">
    <source>
        <dbReference type="HAMAP-Rule" id="MF_01021"/>
    </source>
</evidence>
<dbReference type="GO" id="GO:0008270">
    <property type="term" value="F:zinc ion binding"/>
    <property type="evidence" value="ECO:0007669"/>
    <property type="project" value="UniProtKB-UniRule"/>
</dbReference>